<reference evidence="2" key="1">
    <citation type="journal article" date="2022" name="Mol. Ecol. Resour.">
        <title>The genomes of chicory, endive, great burdock and yacon provide insights into Asteraceae palaeo-polyploidization history and plant inulin production.</title>
        <authorList>
            <person name="Fan W."/>
            <person name="Wang S."/>
            <person name="Wang H."/>
            <person name="Wang A."/>
            <person name="Jiang F."/>
            <person name="Liu H."/>
            <person name="Zhao H."/>
            <person name="Xu D."/>
            <person name="Zhang Y."/>
        </authorList>
    </citation>
    <scope>NUCLEOTIDE SEQUENCE [LARGE SCALE GENOMIC DNA]</scope>
    <source>
        <strain evidence="2">cv. Niubang</strain>
    </source>
</reference>
<proteinExistence type="predicted"/>
<gene>
    <name evidence="1" type="ORF">L6452_09413</name>
</gene>
<protein>
    <submittedName>
        <fullName evidence="1">Uncharacterized protein</fullName>
    </submittedName>
</protein>
<accession>A0ACB9DKE8</accession>
<evidence type="ECO:0000313" key="2">
    <source>
        <dbReference type="Proteomes" id="UP001055879"/>
    </source>
</evidence>
<keyword evidence="2" id="KW-1185">Reference proteome</keyword>
<dbReference type="Proteomes" id="UP001055879">
    <property type="component" value="Linkage Group LG03"/>
</dbReference>
<organism evidence="1 2">
    <name type="scientific">Arctium lappa</name>
    <name type="common">Greater burdock</name>
    <name type="synonym">Lappa major</name>
    <dbReference type="NCBI Taxonomy" id="4217"/>
    <lineage>
        <taxon>Eukaryota</taxon>
        <taxon>Viridiplantae</taxon>
        <taxon>Streptophyta</taxon>
        <taxon>Embryophyta</taxon>
        <taxon>Tracheophyta</taxon>
        <taxon>Spermatophyta</taxon>
        <taxon>Magnoliopsida</taxon>
        <taxon>eudicotyledons</taxon>
        <taxon>Gunneridae</taxon>
        <taxon>Pentapetalae</taxon>
        <taxon>asterids</taxon>
        <taxon>campanulids</taxon>
        <taxon>Asterales</taxon>
        <taxon>Asteraceae</taxon>
        <taxon>Carduoideae</taxon>
        <taxon>Cardueae</taxon>
        <taxon>Arctiinae</taxon>
        <taxon>Arctium</taxon>
    </lineage>
</organism>
<name>A0ACB9DKE8_ARCLA</name>
<sequence>MSRMEKILRGMIQACCNVISAWRFIIDLTSLTKIRSLDNILGNKKVFEFDVMNKVGNGVMHVCKTLKDLEAQVSDLSFGKRDLFCVSYDCRYCFLPFDLEHGLHESNVEIRLIASGLADGNNEEKSTPGNSGNR</sequence>
<comment type="caution">
    <text evidence="1">The sequence shown here is derived from an EMBL/GenBank/DDBJ whole genome shotgun (WGS) entry which is preliminary data.</text>
</comment>
<dbReference type="EMBL" id="CM042049">
    <property type="protein sequence ID" value="KAI3746971.1"/>
    <property type="molecule type" value="Genomic_DNA"/>
</dbReference>
<evidence type="ECO:0000313" key="1">
    <source>
        <dbReference type="EMBL" id="KAI3746971.1"/>
    </source>
</evidence>
<reference evidence="1 2" key="2">
    <citation type="journal article" date="2022" name="Mol. Ecol. Resour.">
        <title>The genomes of chicory, endive, great burdock and yacon provide insights into Asteraceae paleo-polyploidization history and plant inulin production.</title>
        <authorList>
            <person name="Fan W."/>
            <person name="Wang S."/>
            <person name="Wang H."/>
            <person name="Wang A."/>
            <person name="Jiang F."/>
            <person name="Liu H."/>
            <person name="Zhao H."/>
            <person name="Xu D."/>
            <person name="Zhang Y."/>
        </authorList>
    </citation>
    <scope>NUCLEOTIDE SEQUENCE [LARGE SCALE GENOMIC DNA]</scope>
    <source>
        <strain evidence="2">cv. Niubang</strain>
    </source>
</reference>